<dbReference type="EMBL" id="FUEG01000014">
    <property type="protein sequence ID" value="SJL11381.1"/>
    <property type="molecule type" value="Genomic_DNA"/>
</dbReference>
<accession>A0A284RRI0</accession>
<evidence type="ECO:0000313" key="3">
    <source>
        <dbReference type="EMBL" id="SJL11381.1"/>
    </source>
</evidence>
<dbReference type="Proteomes" id="UP000219338">
    <property type="component" value="Unassembled WGS sequence"/>
</dbReference>
<evidence type="ECO:0000256" key="2">
    <source>
        <dbReference type="SAM" id="Phobius"/>
    </source>
</evidence>
<keyword evidence="2" id="KW-1133">Transmembrane helix</keyword>
<feature type="transmembrane region" description="Helical" evidence="2">
    <location>
        <begin position="37"/>
        <end position="57"/>
    </location>
</feature>
<keyword evidence="4" id="KW-1185">Reference proteome</keyword>
<proteinExistence type="predicted"/>
<keyword evidence="2" id="KW-0472">Membrane</keyword>
<organism evidence="3 4">
    <name type="scientific">Armillaria ostoyae</name>
    <name type="common">Armillaria root rot fungus</name>
    <dbReference type="NCBI Taxonomy" id="47428"/>
    <lineage>
        <taxon>Eukaryota</taxon>
        <taxon>Fungi</taxon>
        <taxon>Dikarya</taxon>
        <taxon>Basidiomycota</taxon>
        <taxon>Agaricomycotina</taxon>
        <taxon>Agaricomycetes</taxon>
        <taxon>Agaricomycetidae</taxon>
        <taxon>Agaricales</taxon>
        <taxon>Marasmiineae</taxon>
        <taxon>Physalacriaceae</taxon>
        <taxon>Armillaria</taxon>
    </lineage>
</organism>
<dbReference type="AlphaFoldDB" id="A0A284RRI0"/>
<protein>
    <submittedName>
        <fullName evidence="3">Uncharacterized protein</fullName>
    </submittedName>
</protein>
<feature type="region of interest" description="Disordered" evidence="1">
    <location>
        <begin position="67"/>
        <end position="95"/>
    </location>
</feature>
<sequence length="105" mass="11833">MFADFVAYLHRSFHSLLVQQDSVFATHPPAPLLVIAVWRHAFSFLLTFVAITLGSALNQNTSDERFIQQAGDSDTRKREDGYSTLSDSGKQHPLQPRLLFPKVSM</sequence>
<gene>
    <name evidence="3" type="ORF">ARMOST_14784</name>
</gene>
<reference evidence="4" key="1">
    <citation type="journal article" date="2017" name="Nat. Ecol. Evol.">
        <title>Genome expansion and lineage-specific genetic innovations in the forest pathogenic fungi Armillaria.</title>
        <authorList>
            <person name="Sipos G."/>
            <person name="Prasanna A.N."/>
            <person name="Walter M.C."/>
            <person name="O'Connor E."/>
            <person name="Balint B."/>
            <person name="Krizsan K."/>
            <person name="Kiss B."/>
            <person name="Hess J."/>
            <person name="Varga T."/>
            <person name="Slot J."/>
            <person name="Riley R."/>
            <person name="Boka B."/>
            <person name="Rigling D."/>
            <person name="Barry K."/>
            <person name="Lee J."/>
            <person name="Mihaltcheva S."/>
            <person name="LaButti K."/>
            <person name="Lipzen A."/>
            <person name="Waldron R."/>
            <person name="Moloney N.M."/>
            <person name="Sperisen C."/>
            <person name="Kredics L."/>
            <person name="Vagvoelgyi C."/>
            <person name="Patrignani A."/>
            <person name="Fitzpatrick D."/>
            <person name="Nagy I."/>
            <person name="Doyle S."/>
            <person name="Anderson J.B."/>
            <person name="Grigoriev I.V."/>
            <person name="Gueldener U."/>
            <person name="Muensterkoetter M."/>
            <person name="Nagy L.G."/>
        </authorList>
    </citation>
    <scope>NUCLEOTIDE SEQUENCE [LARGE SCALE GENOMIC DNA]</scope>
    <source>
        <strain evidence="4">C18/9</strain>
    </source>
</reference>
<name>A0A284RRI0_ARMOS</name>
<evidence type="ECO:0000256" key="1">
    <source>
        <dbReference type="SAM" id="MobiDB-lite"/>
    </source>
</evidence>
<keyword evidence="2" id="KW-0812">Transmembrane</keyword>
<evidence type="ECO:0000313" key="4">
    <source>
        <dbReference type="Proteomes" id="UP000219338"/>
    </source>
</evidence>